<comment type="caution">
    <text evidence="2">The sequence shown here is derived from an EMBL/GenBank/DDBJ whole genome shotgun (WGS) entry which is preliminary data.</text>
</comment>
<protein>
    <submittedName>
        <fullName evidence="2">Uncharacterized protein</fullName>
    </submittedName>
</protein>
<sequence>MECSELPSASSLEEDLALSEDDPIPNEWPVNDTTQSPLDRQHEVRSESSTTSNKRRVDEGSNPTITDCLPLLPKQREPVSRPPLSHTAAVSRHAISSPPFGFPPLPPRDMYVKLQFNGDPSTDTKLRWLSTITKTFHLQRELA</sequence>
<name>A0A5B7D8Z4_PORTR</name>
<evidence type="ECO:0000313" key="2">
    <source>
        <dbReference type="EMBL" id="MPC17771.1"/>
    </source>
</evidence>
<dbReference type="Proteomes" id="UP000324222">
    <property type="component" value="Unassembled WGS sequence"/>
</dbReference>
<feature type="compositionally biased region" description="Low complexity" evidence="1">
    <location>
        <begin position="1"/>
        <end position="11"/>
    </location>
</feature>
<reference evidence="2 3" key="1">
    <citation type="submission" date="2019-05" db="EMBL/GenBank/DDBJ databases">
        <title>Another draft genome of Portunus trituberculatus and its Hox gene families provides insights of decapod evolution.</title>
        <authorList>
            <person name="Jeong J.-H."/>
            <person name="Song I."/>
            <person name="Kim S."/>
            <person name="Choi T."/>
            <person name="Kim D."/>
            <person name="Ryu S."/>
            <person name="Kim W."/>
        </authorList>
    </citation>
    <scope>NUCLEOTIDE SEQUENCE [LARGE SCALE GENOMIC DNA]</scope>
    <source>
        <tissue evidence="2">Muscle</tissue>
    </source>
</reference>
<evidence type="ECO:0000313" key="3">
    <source>
        <dbReference type="Proteomes" id="UP000324222"/>
    </source>
</evidence>
<evidence type="ECO:0000256" key="1">
    <source>
        <dbReference type="SAM" id="MobiDB-lite"/>
    </source>
</evidence>
<dbReference type="EMBL" id="VSRR010000620">
    <property type="protein sequence ID" value="MPC17771.1"/>
    <property type="molecule type" value="Genomic_DNA"/>
</dbReference>
<gene>
    <name evidence="2" type="ORF">E2C01_010637</name>
</gene>
<organism evidence="2 3">
    <name type="scientific">Portunus trituberculatus</name>
    <name type="common">Swimming crab</name>
    <name type="synonym">Neptunus trituberculatus</name>
    <dbReference type="NCBI Taxonomy" id="210409"/>
    <lineage>
        <taxon>Eukaryota</taxon>
        <taxon>Metazoa</taxon>
        <taxon>Ecdysozoa</taxon>
        <taxon>Arthropoda</taxon>
        <taxon>Crustacea</taxon>
        <taxon>Multicrustacea</taxon>
        <taxon>Malacostraca</taxon>
        <taxon>Eumalacostraca</taxon>
        <taxon>Eucarida</taxon>
        <taxon>Decapoda</taxon>
        <taxon>Pleocyemata</taxon>
        <taxon>Brachyura</taxon>
        <taxon>Eubrachyura</taxon>
        <taxon>Portunoidea</taxon>
        <taxon>Portunidae</taxon>
        <taxon>Portuninae</taxon>
        <taxon>Portunus</taxon>
    </lineage>
</organism>
<keyword evidence="3" id="KW-1185">Reference proteome</keyword>
<dbReference type="AlphaFoldDB" id="A0A5B7D8Z4"/>
<proteinExistence type="predicted"/>
<feature type="compositionally biased region" description="Acidic residues" evidence="1">
    <location>
        <begin position="12"/>
        <end position="24"/>
    </location>
</feature>
<accession>A0A5B7D8Z4</accession>
<feature type="region of interest" description="Disordered" evidence="1">
    <location>
        <begin position="1"/>
        <end position="102"/>
    </location>
</feature>